<dbReference type="PRINTS" id="PR01100">
    <property type="entry name" value="SHIKIMTKNASE"/>
</dbReference>
<dbReference type="NCBIfam" id="NF010552">
    <property type="entry name" value="PRK13946.1"/>
    <property type="match status" value="1"/>
</dbReference>
<evidence type="ECO:0000256" key="7">
    <source>
        <dbReference type="ARBA" id="ARBA00022777"/>
    </source>
</evidence>
<proteinExistence type="inferred from homology"/>
<comment type="function">
    <text evidence="11">Catalyzes the specific phosphorylation of the 3-hydroxyl group of shikimic acid using ATP as a cosubstrate.</text>
</comment>
<dbReference type="PROSITE" id="PS01128">
    <property type="entry name" value="SHIKIMATE_KINASE"/>
    <property type="match status" value="1"/>
</dbReference>
<keyword evidence="11" id="KW-0479">Metal-binding</keyword>
<keyword evidence="9 11" id="KW-0057">Aromatic amino acid biosynthesis</keyword>
<accession>A0A0C1QKE0</accession>
<evidence type="ECO:0000256" key="11">
    <source>
        <dbReference type="HAMAP-Rule" id="MF_00109"/>
    </source>
</evidence>
<dbReference type="PANTHER" id="PTHR21087">
    <property type="entry name" value="SHIKIMATE KINASE"/>
    <property type="match status" value="1"/>
</dbReference>
<evidence type="ECO:0000256" key="2">
    <source>
        <dbReference type="ARBA" id="ARBA00006997"/>
    </source>
</evidence>
<dbReference type="UniPathway" id="UPA00053">
    <property type="reaction ID" value="UER00088"/>
</dbReference>
<feature type="binding site" evidence="11">
    <location>
        <position position="122"/>
    </location>
    <ligand>
        <name>ATP</name>
        <dbReference type="ChEBI" id="CHEBI:30616"/>
    </ligand>
</feature>
<evidence type="ECO:0000256" key="10">
    <source>
        <dbReference type="ARBA" id="ARBA00048567"/>
    </source>
</evidence>
<keyword evidence="11" id="KW-0460">Magnesium</keyword>
<comment type="similarity">
    <text evidence="2 11">Belongs to the shikimate kinase family.</text>
</comment>
<dbReference type="GO" id="GO:0005524">
    <property type="term" value="F:ATP binding"/>
    <property type="evidence" value="ECO:0007669"/>
    <property type="project" value="UniProtKB-UniRule"/>
</dbReference>
<comment type="cofactor">
    <cofactor evidence="11">
        <name>Mg(2+)</name>
        <dbReference type="ChEBI" id="CHEBI:18420"/>
    </cofactor>
    <text evidence="11">Binds 1 Mg(2+) ion per subunit.</text>
</comment>
<dbReference type="AlphaFoldDB" id="A0A0C1QKE0"/>
<keyword evidence="4 11" id="KW-0028">Amino-acid biosynthesis</keyword>
<dbReference type="HAMAP" id="MF_00109">
    <property type="entry name" value="Shikimate_kinase"/>
    <property type="match status" value="1"/>
</dbReference>
<dbReference type="STRING" id="86105.NF27_HJ00560"/>
<dbReference type="RefSeq" id="WP_039458251.1">
    <property type="nucleotide sequence ID" value="NZ_JSWE01000180.1"/>
</dbReference>
<dbReference type="Gene3D" id="3.40.50.300">
    <property type="entry name" value="P-loop containing nucleotide triphosphate hydrolases"/>
    <property type="match status" value="1"/>
</dbReference>
<dbReference type="GO" id="GO:0008652">
    <property type="term" value="P:amino acid biosynthetic process"/>
    <property type="evidence" value="ECO:0007669"/>
    <property type="project" value="UniProtKB-KW"/>
</dbReference>
<comment type="subcellular location">
    <subcellularLocation>
        <location evidence="11">Cytoplasm</location>
    </subcellularLocation>
</comment>
<feature type="binding site" evidence="11">
    <location>
        <position position="38"/>
    </location>
    <ligand>
        <name>substrate</name>
    </ligand>
</feature>
<dbReference type="Proteomes" id="UP000031258">
    <property type="component" value="Unassembled WGS sequence"/>
</dbReference>
<dbReference type="Pfam" id="PF01202">
    <property type="entry name" value="SKI"/>
    <property type="match status" value="1"/>
</dbReference>
<comment type="subunit">
    <text evidence="11">Monomer.</text>
</comment>
<keyword evidence="7 11" id="KW-0418">Kinase</keyword>
<dbReference type="SUPFAM" id="SSF52540">
    <property type="entry name" value="P-loop containing nucleoside triphosphate hydrolases"/>
    <property type="match status" value="1"/>
</dbReference>
<evidence type="ECO:0000256" key="6">
    <source>
        <dbReference type="ARBA" id="ARBA00022741"/>
    </source>
</evidence>
<dbReference type="InterPro" id="IPR000623">
    <property type="entry name" value="Shikimate_kinase/TSH1"/>
</dbReference>
<evidence type="ECO:0000256" key="1">
    <source>
        <dbReference type="ARBA" id="ARBA00004842"/>
    </source>
</evidence>
<protein>
    <recommendedName>
        <fullName evidence="3 11">Shikimate kinase</fullName>
        <shortName evidence="11">SK</shortName>
        <ecNumber evidence="3 11">2.7.1.71</ecNumber>
    </recommendedName>
</protein>
<keyword evidence="8 11" id="KW-0067">ATP-binding</keyword>
<evidence type="ECO:0000256" key="9">
    <source>
        <dbReference type="ARBA" id="ARBA00023141"/>
    </source>
</evidence>
<dbReference type="PANTHER" id="PTHR21087:SF16">
    <property type="entry name" value="SHIKIMATE KINASE 1, CHLOROPLASTIC"/>
    <property type="match status" value="1"/>
</dbReference>
<dbReference type="CDD" id="cd00464">
    <property type="entry name" value="SK"/>
    <property type="match status" value="1"/>
</dbReference>
<name>A0A0C1QKE0_9RICK</name>
<feature type="binding site" evidence="11">
    <location>
        <begin position="16"/>
        <end position="21"/>
    </location>
    <ligand>
        <name>ATP</name>
        <dbReference type="ChEBI" id="CHEBI:30616"/>
    </ligand>
</feature>
<sequence>MRIKVTKPIVLVGIMGSGKSTIGKKLAKKLHMQFYDSDQVIEEREGLKIVDIYDYRGEEYFKKQEESIIKEVLRYGTIILSTGGGSFANEEVRNLIKEKAISIWLYSDIDTIYERISRRNTRPGLNGENKLEVLESLIEQQYPLLEQADIKINSGNADAHYIVDNILVKLKEFC</sequence>
<dbReference type="InterPro" id="IPR023000">
    <property type="entry name" value="Shikimate_kinase_CS"/>
</dbReference>
<dbReference type="GO" id="GO:0009423">
    <property type="term" value="P:chorismate biosynthetic process"/>
    <property type="evidence" value="ECO:0007669"/>
    <property type="project" value="UniProtKB-UniRule"/>
</dbReference>
<dbReference type="EMBL" id="JSWE01000180">
    <property type="protein sequence ID" value="KIE04603.1"/>
    <property type="molecule type" value="Genomic_DNA"/>
</dbReference>
<keyword evidence="13" id="KW-1185">Reference proteome</keyword>
<evidence type="ECO:0000313" key="13">
    <source>
        <dbReference type="Proteomes" id="UP000031258"/>
    </source>
</evidence>
<feature type="binding site" evidence="11">
    <location>
        <position position="20"/>
    </location>
    <ligand>
        <name>Mg(2+)</name>
        <dbReference type="ChEBI" id="CHEBI:18420"/>
    </ligand>
</feature>
<reference evidence="12 13" key="1">
    <citation type="submission" date="2014-11" db="EMBL/GenBank/DDBJ databases">
        <title>A Rickettsiales Symbiont of Amoebae With Ancient Features.</title>
        <authorList>
            <person name="Schulz F."/>
            <person name="Martijn J."/>
            <person name="Wascher F."/>
            <person name="Kostanjsek R."/>
            <person name="Ettema T.J."/>
            <person name="Horn M."/>
        </authorList>
    </citation>
    <scope>NUCLEOTIDE SEQUENCE [LARGE SCALE GENOMIC DNA]</scope>
    <source>
        <strain evidence="12 13">UWC36</strain>
    </source>
</reference>
<gene>
    <name evidence="12" type="primary">aroK_2</name>
    <name evidence="11" type="synonym">aroK</name>
    <name evidence="12" type="ORF">NF27_HJ00560</name>
</gene>
<organism evidence="12 13">
    <name type="scientific">Candidatus Jidaibacter acanthamoebae</name>
    <dbReference type="NCBI Taxonomy" id="86105"/>
    <lineage>
        <taxon>Bacteria</taxon>
        <taxon>Pseudomonadati</taxon>
        <taxon>Pseudomonadota</taxon>
        <taxon>Alphaproteobacteria</taxon>
        <taxon>Rickettsiales</taxon>
        <taxon>Candidatus Midichloriaceae</taxon>
        <taxon>Candidatus Jidaibacter</taxon>
    </lineage>
</organism>
<comment type="catalytic activity">
    <reaction evidence="10 11">
        <text>shikimate + ATP = 3-phosphoshikimate + ADP + H(+)</text>
        <dbReference type="Rhea" id="RHEA:13121"/>
        <dbReference type="ChEBI" id="CHEBI:15378"/>
        <dbReference type="ChEBI" id="CHEBI:30616"/>
        <dbReference type="ChEBI" id="CHEBI:36208"/>
        <dbReference type="ChEBI" id="CHEBI:145989"/>
        <dbReference type="ChEBI" id="CHEBI:456216"/>
        <dbReference type="EC" id="2.7.1.71"/>
    </reaction>
</comment>
<evidence type="ECO:0000256" key="8">
    <source>
        <dbReference type="ARBA" id="ARBA00022840"/>
    </source>
</evidence>
<evidence type="ECO:0000256" key="3">
    <source>
        <dbReference type="ARBA" id="ARBA00012154"/>
    </source>
</evidence>
<dbReference type="InterPro" id="IPR031322">
    <property type="entry name" value="Shikimate/glucono_kinase"/>
</dbReference>
<dbReference type="EC" id="2.7.1.71" evidence="3 11"/>
<evidence type="ECO:0000256" key="4">
    <source>
        <dbReference type="ARBA" id="ARBA00022605"/>
    </source>
</evidence>
<feature type="binding site" evidence="11">
    <location>
        <position position="84"/>
    </location>
    <ligand>
        <name>substrate</name>
    </ligand>
</feature>
<keyword evidence="11" id="KW-0963">Cytoplasm</keyword>
<evidence type="ECO:0000256" key="5">
    <source>
        <dbReference type="ARBA" id="ARBA00022679"/>
    </source>
</evidence>
<keyword evidence="5 11" id="KW-0808">Transferase</keyword>
<keyword evidence="6 11" id="KW-0547">Nucleotide-binding</keyword>
<comment type="pathway">
    <text evidence="1 11">Metabolic intermediate biosynthesis; chorismate biosynthesis; chorismate from D-erythrose 4-phosphate and phosphoenolpyruvate: step 5/7.</text>
</comment>
<dbReference type="GO" id="GO:0005829">
    <property type="term" value="C:cytosol"/>
    <property type="evidence" value="ECO:0007669"/>
    <property type="project" value="TreeGrafter"/>
</dbReference>
<dbReference type="GO" id="GO:0000287">
    <property type="term" value="F:magnesium ion binding"/>
    <property type="evidence" value="ECO:0007669"/>
    <property type="project" value="UniProtKB-UniRule"/>
</dbReference>
<dbReference type="GO" id="GO:0009073">
    <property type="term" value="P:aromatic amino acid family biosynthetic process"/>
    <property type="evidence" value="ECO:0007669"/>
    <property type="project" value="UniProtKB-KW"/>
</dbReference>
<comment type="caution">
    <text evidence="12">The sequence shown here is derived from an EMBL/GenBank/DDBJ whole genome shotgun (WGS) entry which is preliminary data.</text>
</comment>
<dbReference type="GO" id="GO:0004765">
    <property type="term" value="F:shikimate kinase activity"/>
    <property type="evidence" value="ECO:0007669"/>
    <property type="project" value="UniProtKB-UniRule"/>
</dbReference>
<evidence type="ECO:0000313" key="12">
    <source>
        <dbReference type="EMBL" id="KIE04603.1"/>
    </source>
</evidence>
<comment type="caution">
    <text evidence="11">Lacks conserved residue(s) required for the propagation of feature annotation.</text>
</comment>
<dbReference type="InterPro" id="IPR027417">
    <property type="entry name" value="P-loop_NTPase"/>
</dbReference>